<comment type="caution">
    <text evidence="1">The sequence shown here is derived from an EMBL/GenBank/DDBJ whole genome shotgun (WGS) entry which is preliminary data.</text>
</comment>
<accession>A0ABS6JK76</accession>
<dbReference type="Proteomes" id="UP000784880">
    <property type="component" value="Unassembled WGS sequence"/>
</dbReference>
<dbReference type="RefSeq" id="WP_217068178.1">
    <property type="nucleotide sequence ID" value="NZ_JAHQCS010000154.1"/>
</dbReference>
<dbReference type="InterPro" id="IPR024485">
    <property type="entry name" value="DUF2680"/>
</dbReference>
<keyword evidence="2" id="KW-1185">Reference proteome</keyword>
<dbReference type="Pfam" id="PF10925">
    <property type="entry name" value="DUF2680"/>
    <property type="match status" value="1"/>
</dbReference>
<proteinExistence type="predicted"/>
<dbReference type="EMBL" id="JAHQCS010000154">
    <property type="protein sequence ID" value="MBU9713943.1"/>
    <property type="molecule type" value="Genomic_DNA"/>
</dbReference>
<organism evidence="1 2">
    <name type="scientific">Evansella tamaricis</name>
    <dbReference type="NCBI Taxonomy" id="2069301"/>
    <lineage>
        <taxon>Bacteria</taxon>
        <taxon>Bacillati</taxon>
        <taxon>Bacillota</taxon>
        <taxon>Bacilli</taxon>
        <taxon>Bacillales</taxon>
        <taxon>Bacillaceae</taxon>
        <taxon>Evansella</taxon>
    </lineage>
</organism>
<reference evidence="1 2" key="1">
    <citation type="submission" date="2021-06" db="EMBL/GenBank/DDBJ databases">
        <title>Bacillus sp. RD4P76, an endophyte from a halophyte.</title>
        <authorList>
            <person name="Sun J.-Q."/>
        </authorList>
    </citation>
    <scope>NUCLEOTIDE SEQUENCE [LARGE SCALE GENOMIC DNA]</scope>
    <source>
        <strain evidence="1 2">CGMCC 1.15917</strain>
    </source>
</reference>
<name>A0ABS6JK76_9BACI</name>
<sequence>MGKLVLSVMVALILSVGMLGVTGQGVKAEHEGATKDVKLSVEQRDEMAKLHQKALEQKVEIINKYVEYGVFTEEKGKKIISHMEGRYKKLEENDFIPKWDKKKKWGKWKKDREHQDDL</sequence>
<evidence type="ECO:0000313" key="1">
    <source>
        <dbReference type="EMBL" id="MBU9713943.1"/>
    </source>
</evidence>
<gene>
    <name evidence="1" type="ORF">KS419_19610</name>
</gene>
<evidence type="ECO:0000313" key="2">
    <source>
        <dbReference type="Proteomes" id="UP000784880"/>
    </source>
</evidence>
<protein>
    <submittedName>
        <fullName evidence="1">YckD family protein</fullName>
    </submittedName>
</protein>